<evidence type="ECO:0000256" key="1">
    <source>
        <dbReference type="SAM" id="SignalP"/>
    </source>
</evidence>
<feature type="chain" id="PRO_5044842028" evidence="1">
    <location>
        <begin position="23"/>
        <end position="111"/>
    </location>
</feature>
<organism evidence="2 3">
    <name type="scientific">Sinanodonta woodiana</name>
    <name type="common">Chinese pond mussel</name>
    <name type="synonym">Anodonta woodiana</name>
    <dbReference type="NCBI Taxonomy" id="1069815"/>
    <lineage>
        <taxon>Eukaryota</taxon>
        <taxon>Metazoa</taxon>
        <taxon>Spiralia</taxon>
        <taxon>Lophotrochozoa</taxon>
        <taxon>Mollusca</taxon>
        <taxon>Bivalvia</taxon>
        <taxon>Autobranchia</taxon>
        <taxon>Heteroconchia</taxon>
        <taxon>Palaeoheterodonta</taxon>
        <taxon>Unionida</taxon>
        <taxon>Unionoidea</taxon>
        <taxon>Unionidae</taxon>
        <taxon>Unioninae</taxon>
        <taxon>Sinanodonta</taxon>
    </lineage>
</organism>
<reference evidence="2 3" key="1">
    <citation type="submission" date="2024-11" db="EMBL/GenBank/DDBJ databases">
        <title>Chromosome-level genome assembly of the freshwater bivalve Anodonta woodiana.</title>
        <authorList>
            <person name="Chen X."/>
        </authorList>
    </citation>
    <scope>NUCLEOTIDE SEQUENCE [LARGE SCALE GENOMIC DNA]</scope>
    <source>
        <strain evidence="2">MN2024</strain>
        <tissue evidence="2">Gills</tissue>
    </source>
</reference>
<evidence type="ECO:0000313" key="3">
    <source>
        <dbReference type="Proteomes" id="UP001634394"/>
    </source>
</evidence>
<keyword evidence="3" id="KW-1185">Reference proteome</keyword>
<feature type="signal peptide" evidence="1">
    <location>
        <begin position="1"/>
        <end position="22"/>
    </location>
</feature>
<proteinExistence type="predicted"/>
<evidence type="ECO:0000313" key="2">
    <source>
        <dbReference type="EMBL" id="KAL3852203.1"/>
    </source>
</evidence>
<name>A0ABD3UUN1_SINWO</name>
<sequence length="111" mass="12187">MFYFYFLISYSLFINAIPPVEAYDFCQYDYGVSSYYRSKYCDKGCCGSKNSSSNSVCCTSNTVTQVPSTNPYGPVGYGYSGFGPPPAYYPFNNVPQGGTNPAYPPPPAANY</sequence>
<protein>
    <submittedName>
        <fullName evidence="2">Uncharacterized protein</fullName>
    </submittedName>
</protein>
<comment type="caution">
    <text evidence="2">The sequence shown here is derived from an EMBL/GenBank/DDBJ whole genome shotgun (WGS) entry which is preliminary data.</text>
</comment>
<gene>
    <name evidence="2" type="ORF">ACJMK2_015876</name>
</gene>
<keyword evidence="1" id="KW-0732">Signal</keyword>
<dbReference type="EMBL" id="JBJQND010000015">
    <property type="protein sequence ID" value="KAL3852203.1"/>
    <property type="molecule type" value="Genomic_DNA"/>
</dbReference>
<dbReference type="Proteomes" id="UP001634394">
    <property type="component" value="Unassembled WGS sequence"/>
</dbReference>
<accession>A0ABD3UUN1</accession>
<dbReference type="AlphaFoldDB" id="A0ABD3UUN1"/>